<evidence type="ECO:0000256" key="1">
    <source>
        <dbReference type="SAM" id="MobiDB-lite"/>
    </source>
</evidence>
<name>U1HUI5_ENDPU</name>
<gene>
    <name evidence="2" type="ORF">EPUS_01987</name>
</gene>
<sequence>MPLPSPTGNIQDSLREMKHDKWGWVIYRCTYDDDEGGPASSRSSTSGPAKESGHLSRTVARSMAFRATSYAPASGCGRARRSEDDGTFGVPRYNFFIQVDQCALRSVVYEAPQPPEIGVHGEGYVNFVDANWKPLSQRLFAQATEGDESYEPIDGCREENVGWMKIASFMVGLDFYEVMSGSPDSSNGYLISGILFSISNNSLRTLSRYGLVEAENWLRMYLIWSATYVRANYETC</sequence>
<evidence type="ECO:0000313" key="3">
    <source>
        <dbReference type="Proteomes" id="UP000019373"/>
    </source>
</evidence>
<keyword evidence="3" id="KW-1185">Reference proteome</keyword>
<dbReference type="RefSeq" id="XP_007800010.1">
    <property type="nucleotide sequence ID" value="XM_007801819.1"/>
</dbReference>
<proteinExistence type="predicted"/>
<accession>U1HUI5</accession>
<dbReference type="HOGENOM" id="CLU_072615_3_0_1"/>
<dbReference type="Proteomes" id="UP000019373">
    <property type="component" value="Unassembled WGS sequence"/>
</dbReference>
<feature type="region of interest" description="Disordered" evidence="1">
    <location>
        <begin position="34"/>
        <end position="57"/>
    </location>
</feature>
<protein>
    <submittedName>
        <fullName evidence="2">Uncharacterized protein</fullName>
    </submittedName>
</protein>
<dbReference type="GeneID" id="19237041"/>
<evidence type="ECO:0000313" key="2">
    <source>
        <dbReference type="EMBL" id="ERF74300.1"/>
    </source>
</evidence>
<dbReference type="OrthoDB" id="4424523at2759"/>
<reference evidence="3" key="1">
    <citation type="journal article" date="2014" name="BMC Genomics">
        <title>Genome characteristics reveal the impact of lichenization on lichen-forming fungus Endocarpon pusillum Hedwig (Verrucariales, Ascomycota).</title>
        <authorList>
            <person name="Wang Y.-Y."/>
            <person name="Liu B."/>
            <person name="Zhang X.-Y."/>
            <person name="Zhou Q.-M."/>
            <person name="Zhang T."/>
            <person name="Li H."/>
            <person name="Yu Y.-F."/>
            <person name="Zhang X.-L."/>
            <person name="Hao X.-Y."/>
            <person name="Wang M."/>
            <person name="Wang L."/>
            <person name="Wei J.-C."/>
        </authorList>
    </citation>
    <scope>NUCLEOTIDE SEQUENCE [LARGE SCALE GENOMIC DNA]</scope>
    <source>
        <strain evidence="3">Z07020 / HMAS-L-300199</strain>
    </source>
</reference>
<dbReference type="eggNOG" id="ENOG502SSF1">
    <property type="taxonomic scope" value="Eukaryota"/>
</dbReference>
<organism evidence="2 3">
    <name type="scientific">Endocarpon pusillum (strain Z07020 / HMAS-L-300199)</name>
    <name type="common">Lichen-forming fungus</name>
    <dbReference type="NCBI Taxonomy" id="1263415"/>
    <lineage>
        <taxon>Eukaryota</taxon>
        <taxon>Fungi</taxon>
        <taxon>Dikarya</taxon>
        <taxon>Ascomycota</taxon>
        <taxon>Pezizomycotina</taxon>
        <taxon>Eurotiomycetes</taxon>
        <taxon>Chaetothyriomycetidae</taxon>
        <taxon>Verrucariales</taxon>
        <taxon>Verrucariaceae</taxon>
        <taxon>Endocarpon</taxon>
    </lineage>
</organism>
<dbReference type="AlphaFoldDB" id="U1HUI5"/>
<dbReference type="EMBL" id="KE720882">
    <property type="protein sequence ID" value="ERF74300.1"/>
    <property type="molecule type" value="Genomic_DNA"/>
</dbReference>